<accession>A0A2I0ALE4</accession>
<dbReference type="EMBL" id="KZ451973">
    <property type="protein sequence ID" value="PKA56357.1"/>
    <property type="molecule type" value="Genomic_DNA"/>
</dbReference>
<evidence type="ECO:0000313" key="2">
    <source>
        <dbReference type="EMBL" id="PKA56357.1"/>
    </source>
</evidence>
<keyword evidence="1" id="KW-0732">Signal</keyword>
<feature type="signal peptide" evidence="1">
    <location>
        <begin position="1"/>
        <end position="23"/>
    </location>
</feature>
<feature type="chain" id="PRO_5014176246" evidence="1">
    <location>
        <begin position="24"/>
        <end position="149"/>
    </location>
</feature>
<evidence type="ECO:0000256" key="1">
    <source>
        <dbReference type="SAM" id="SignalP"/>
    </source>
</evidence>
<dbReference type="Proteomes" id="UP000236161">
    <property type="component" value="Unassembled WGS sequence"/>
</dbReference>
<sequence>MTFISHCLRRLLLLLFLIPLVTTSEWVTNTGWKSITNADVAAFIANFAVRVLYVNGKGTFTIIKIILVQRYQYLLVSGYPIKTISTTYKVTLQGFFNNGPAFAIGHASQQVVKDAVFCILFTLHGPLKLEDPNIVGPYDFTFSTVEHPS</sequence>
<protein>
    <submittedName>
        <fullName evidence="2">Uncharacterized protein</fullName>
    </submittedName>
</protein>
<keyword evidence="3" id="KW-1185">Reference proteome</keyword>
<dbReference type="AlphaFoldDB" id="A0A2I0ALE4"/>
<name>A0A2I0ALE4_9ASPA</name>
<proteinExistence type="predicted"/>
<organism evidence="2 3">
    <name type="scientific">Apostasia shenzhenica</name>
    <dbReference type="NCBI Taxonomy" id="1088818"/>
    <lineage>
        <taxon>Eukaryota</taxon>
        <taxon>Viridiplantae</taxon>
        <taxon>Streptophyta</taxon>
        <taxon>Embryophyta</taxon>
        <taxon>Tracheophyta</taxon>
        <taxon>Spermatophyta</taxon>
        <taxon>Magnoliopsida</taxon>
        <taxon>Liliopsida</taxon>
        <taxon>Asparagales</taxon>
        <taxon>Orchidaceae</taxon>
        <taxon>Apostasioideae</taxon>
        <taxon>Apostasia</taxon>
    </lineage>
</organism>
<reference evidence="2 3" key="1">
    <citation type="journal article" date="2017" name="Nature">
        <title>The Apostasia genome and the evolution of orchids.</title>
        <authorList>
            <person name="Zhang G.Q."/>
            <person name="Liu K.W."/>
            <person name="Li Z."/>
            <person name="Lohaus R."/>
            <person name="Hsiao Y.Y."/>
            <person name="Niu S.C."/>
            <person name="Wang J.Y."/>
            <person name="Lin Y.C."/>
            <person name="Xu Q."/>
            <person name="Chen L.J."/>
            <person name="Yoshida K."/>
            <person name="Fujiwara S."/>
            <person name="Wang Z.W."/>
            <person name="Zhang Y.Q."/>
            <person name="Mitsuda N."/>
            <person name="Wang M."/>
            <person name="Liu G.H."/>
            <person name="Pecoraro L."/>
            <person name="Huang H.X."/>
            <person name="Xiao X.J."/>
            <person name="Lin M."/>
            <person name="Wu X.Y."/>
            <person name="Wu W.L."/>
            <person name="Chen Y.Y."/>
            <person name="Chang S.B."/>
            <person name="Sakamoto S."/>
            <person name="Ohme-Takagi M."/>
            <person name="Yagi M."/>
            <person name="Zeng S.J."/>
            <person name="Shen C.Y."/>
            <person name="Yeh C.M."/>
            <person name="Luo Y.B."/>
            <person name="Tsai W.C."/>
            <person name="Van de Peer Y."/>
            <person name="Liu Z.J."/>
        </authorList>
    </citation>
    <scope>NUCLEOTIDE SEQUENCE [LARGE SCALE GENOMIC DNA]</scope>
    <source>
        <strain evidence="3">cv. Shenzhen</strain>
        <tissue evidence="2">Stem</tissue>
    </source>
</reference>
<evidence type="ECO:0000313" key="3">
    <source>
        <dbReference type="Proteomes" id="UP000236161"/>
    </source>
</evidence>
<gene>
    <name evidence="2" type="ORF">AXF42_Ash014860</name>
</gene>